<keyword evidence="1" id="KW-0472">Membrane</keyword>
<feature type="transmembrane region" description="Helical" evidence="1">
    <location>
        <begin position="33"/>
        <end position="55"/>
    </location>
</feature>
<accession>A0A0F9Q7Z6</accession>
<evidence type="ECO:0000313" key="2">
    <source>
        <dbReference type="EMBL" id="KKN33142.1"/>
    </source>
</evidence>
<feature type="transmembrane region" description="Helical" evidence="1">
    <location>
        <begin position="6"/>
        <end position="26"/>
    </location>
</feature>
<gene>
    <name evidence="2" type="ORF">LCGC14_0806650</name>
</gene>
<name>A0A0F9Q7Z6_9ZZZZ</name>
<comment type="caution">
    <text evidence="2">The sequence shown here is derived from an EMBL/GenBank/DDBJ whole genome shotgun (WGS) entry which is preliminary data.</text>
</comment>
<organism evidence="2">
    <name type="scientific">marine sediment metagenome</name>
    <dbReference type="NCBI Taxonomy" id="412755"/>
    <lineage>
        <taxon>unclassified sequences</taxon>
        <taxon>metagenomes</taxon>
        <taxon>ecological metagenomes</taxon>
    </lineage>
</organism>
<keyword evidence="1" id="KW-0812">Transmembrane</keyword>
<dbReference type="AlphaFoldDB" id="A0A0F9Q7Z6"/>
<protein>
    <submittedName>
        <fullName evidence="2">Uncharacterized protein</fullName>
    </submittedName>
</protein>
<evidence type="ECO:0000256" key="1">
    <source>
        <dbReference type="SAM" id="Phobius"/>
    </source>
</evidence>
<keyword evidence="1" id="KW-1133">Transmembrane helix</keyword>
<proteinExistence type="predicted"/>
<dbReference type="EMBL" id="LAZR01002200">
    <property type="protein sequence ID" value="KKN33142.1"/>
    <property type="molecule type" value="Genomic_DNA"/>
</dbReference>
<sequence>MKHKFFIVYFSFVLTIIIYINISFIASETQEQFYFLLSFGLSIAMFIFLCVLATLTND</sequence>
<reference evidence="2" key="1">
    <citation type="journal article" date="2015" name="Nature">
        <title>Complex archaea that bridge the gap between prokaryotes and eukaryotes.</title>
        <authorList>
            <person name="Spang A."/>
            <person name="Saw J.H."/>
            <person name="Jorgensen S.L."/>
            <person name="Zaremba-Niedzwiedzka K."/>
            <person name="Martijn J."/>
            <person name="Lind A.E."/>
            <person name="van Eijk R."/>
            <person name="Schleper C."/>
            <person name="Guy L."/>
            <person name="Ettema T.J."/>
        </authorList>
    </citation>
    <scope>NUCLEOTIDE SEQUENCE</scope>
</reference>